<comment type="caution">
    <text evidence="1">The sequence shown here is derived from an EMBL/GenBank/DDBJ whole genome shotgun (WGS) entry which is preliminary data.</text>
</comment>
<reference evidence="1" key="1">
    <citation type="journal article" date="2015" name="Nature">
        <title>Complex archaea that bridge the gap between prokaryotes and eukaryotes.</title>
        <authorList>
            <person name="Spang A."/>
            <person name="Saw J.H."/>
            <person name="Jorgensen S.L."/>
            <person name="Zaremba-Niedzwiedzka K."/>
            <person name="Martijn J."/>
            <person name="Lind A.E."/>
            <person name="van Eijk R."/>
            <person name="Schleper C."/>
            <person name="Guy L."/>
            <person name="Ettema T.J."/>
        </authorList>
    </citation>
    <scope>NUCLEOTIDE SEQUENCE</scope>
</reference>
<dbReference type="AlphaFoldDB" id="A0A0F8YHH2"/>
<evidence type="ECO:0000313" key="1">
    <source>
        <dbReference type="EMBL" id="KKK53659.1"/>
    </source>
</evidence>
<dbReference type="EMBL" id="LAZR01066391">
    <property type="protein sequence ID" value="KKK53659.1"/>
    <property type="molecule type" value="Genomic_DNA"/>
</dbReference>
<sequence>MSLTAHRENNVLHVVFDNELVDAAFGLPILDDPTTASGGVYVDKIIKTETGLDILMEPTTQGAVVEYLTAHRTGPNAFRVTGTIST</sequence>
<proteinExistence type="predicted"/>
<name>A0A0F8YHH2_9ZZZZ</name>
<accession>A0A0F8YHH2</accession>
<organism evidence="1">
    <name type="scientific">marine sediment metagenome</name>
    <dbReference type="NCBI Taxonomy" id="412755"/>
    <lineage>
        <taxon>unclassified sequences</taxon>
        <taxon>metagenomes</taxon>
        <taxon>ecological metagenomes</taxon>
    </lineage>
</organism>
<protein>
    <submittedName>
        <fullName evidence="1">Uncharacterized protein</fullName>
    </submittedName>
</protein>
<gene>
    <name evidence="1" type="ORF">LCGC14_3092570</name>
</gene>